<dbReference type="InterPro" id="IPR036638">
    <property type="entry name" value="HLH_DNA-bd_sf"/>
</dbReference>
<dbReference type="SUPFAM" id="SSF47459">
    <property type="entry name" value="HLH, helix-loop-helix DNA-binding domain"/>
    <property type="match status" value="1"/>
</dbReference>
<dbReference type="RefSeq" id="XP_001745640.1">
    <property type="nucleotide sequence ID" value="XM_001745588.1"/>
</dbReference>
<dbReference type="PROSITE" id="PS50888">
    <property type="entry name" value="BHLH"/>
    <property type="match status" value="1"/>
</dbReference>
<dbReference type="EMBL" id="CH991550">
    <property type="protein sequence ID" value="EDQ89611.1"/>
    <property type="molecule type" value="Genomic_DNA"/>
</dbReference>
<keyword evidence="5" id="KW-1185">Reference proteome</keyword>
<dbReference type="Gene3D" id="4.10.280.10">
    <property type="entry name" value="Helix-loop-helix DNA-binding domain"/>
    <property type="match status" value="1"/>
</dbReference>
<dbReference type="Proteomes" id="UP000001357">
    <property type="component" value="Unassembled WGS sequence"/>
</dbReference>
<feature type="region of interest" description="Disordered" evidence="2">
    <location>
        <begin position="1"/>
        <end position="36"/>
    </location>
</feature>
<feature type="region of interest" description="Disordered" evidence="2">
    <location>
        <begin position="338"/>
        <end position="377"/>
    </location>
</feature>
<evidence type="ECO:0000313" key="5">
    <source>
        <dbReference type="Proteomes" id="UP000001357"/>
    </source>
</evidence>
<evidence type="ECO:0000259" key="3">
    <source>
        <dbReference type="PROSITE" id="PS50888"/>
    </source>
</evidence>
<accession>A9UYI1</accession>
<dbReference type="GeneID" id="5890741"/>
<feature type="coiled-coil region" evidence="1">
    <location>
        <begin position="161"/>
        <end position="195"/>
    </location>
</feature>
<sequence>MESAPTTALMAEVPATSTHRRQRHRETEKERRQRHNSAFARLRKALNLPPRTDQATVLELAWQRIQQPQAQRDDGANNMLRKGHALGSPSTERRCSSPCSITSACSSSPSTLEEDAAHVEAALGSSTAFRKTTAFMVPPSLGGGRPCLACGQLPHALEQQQEQATKTVAALSLRVSQLEMERQEFVTRVADLERQLTTTSTTLSTAANLLTTSDTATATSSGVDVHHNMGSVSRGSDVSGIGSGWPSFQTGAARGHLYAGPSSTSTMTETTPLLWPELGAPDARDNSWLTLDDSDLTPVTTTLDGNAWLPESQVANTAVHDTLRLVDETLPSASFNRQSHLQAQPQTRLQPQAQPQQNATSDSSIPHDTASASSSCGPIRAFSRNPTLLETPFLSDSTMMAIVDEHFQMIYCNTTTFQHIQAKTLTEGMRFIQVRGFVVDFDLCQDIFDSLMYGGQTTATAIGKIRTMAGALVWHRCTMSVLQCRHPHTGWDAKAMMIMAEIVPPPVHKRSFRMT</sequence>
<dbReference type="Pfam" id="PF00010">
    <property type="entry name" value="HLH"/>
    <property type="match status" value="1"/>
</dbReference>
<feature type="domain" description="BHLH" evidence="3">
    <location>
        <begin position="19"/>
        <end position="68"/>
    </location>
</feature>
<dbReference type="InterPro" id="IPR011598">
    <property type="entry name" value="bHLH_dom"/>
</dbReference>
<dbReference type="InParanoid" id="A9UYI1"/>
<keyword evidence="1" id="KW-0175">Coiled coil</keyword>
<dbReference type="GO" id="GO:0046983">
    <property type="term" value="F:protein dimerization activity"/>
    <property type="evidence" value="ECO:0007669"/>
    <property type="project" value="InterPro"/>
</dbReference>
<evidence type="ECO:0000256" key="2">
    <source>
        <dbReference type="SAM" id="MobiDB-lite"/>
    </source>
</evidence>
<dbReference type="KEGG" id="mbr:MONBRDRAFT_36936"/>
<organism evidence="4 5">
    <name type="scientific">Monosiga brevicollis</name>
    <name type="common">Choanoflagellate</name>
    <dbReference type="NCBI Taxonomy" id="81824"/>
    <lineage>
        <taxon>Eukaryota</taxon>
        <taxon>Choanoflagellata</taxon>
        <taxon>Craspedida</taxon>
        <taxon>Salpingoecidae</taxon>
        <taxon>Monosiga</taxon>
    </lineage>
</organism>
<evidence type="ECO:0000313" key="4">
    <source>
        <dbReference type="EMBL" id="EDQ89611.1"/>
    </source>
</evidence>
<evidence type="ECO:0000256" key="1">
    <source>
        <dbReference type="SAM" id="Coils"/>
    </source>
</evidence>
<dbReference type="AlphaFoldDB" id="A9UYI1"/>
<gene>
    <name evidence="4" type="primary">Mb_HLH_3</name>
    <name evidence="4" type="ORF">MONBRDRAFT_36936</name>
</gene>
<protein>
    <recommendedName>
        <fullName evidence="3">BHLH domain-containing protein</fullName>
    </recommendedName>
</protein>
<feature type="compositionally biased region" description="Polar residues" evidence="2">
    <location>
        <begin position="360"/>
        <end position="376"/>
    </location>
</feature>
<name>A9UYI1_MONBE</name>
<proteinExistence type="predicted"/>
<feature type="compositionally biased region" description="Low complexity" evidence="2">
    <location>
        <begin position="342"/>
        <end position="359"/>
    </location>
</feature>
<reference evidence="4 5" key="1">
    <citation type="journal article" date="2008" name="Nature">
        <title>The genome of the choanoflagellate Monosiga brevicollis and the origin of metazoans.</title>
        <authorList>
            <consortium name="JGI Sequencing"/>
            <person name="King N."/>
            <person name="Westbrook M.J."/>
            <person name="Young S.L."/>
            <person name="Kuo A."/>
            <person name="Abedin M."/>
            <person name="Chapman J."/>
            <person name="Fairclough S."/>
            <person name="Hellsten U."/>
            <person name="Isogai Y."/>
            <person name="Letunic I."/>
            <person name="Marr M."/>
            <person name="Pincus D."/>
            <person name="Putnam N."/>
            <person name="Rokas A."/>
            <person name="Wright K.J."/>
            <person name="Zuzow R."/>
            <person name="Dirks W."/>
            <person name="Good M."/>
            <person name="Goodstein D."/>
            <person name="Lemons D."/>
            <person name="Li W."/>
            <person name="Lyons J.B."/>
            <person name="Morris A."/>
            <person name="Nichols S."/>
            <person name="Richter D.J."/>
            <person name="Salamov A."/>
            <person name="Bork P."/>
            <person name="Lim W.A."/>
            <person name="Manning G."/>
            <person name="Miller W.T."/>
            <person name="McGinnis W."/>
            <person name="Shapiro H."/>
            <person name="Tjian R."/>
            <person name="Grigoriev I.V."/>
            <person name="Rokhsar D."/>
        </authorList>
    </citation>
    <scope>NUCLEOTIDE SEQUENCE [LARGE SCALE GENOMIC DNA]</scope>
    <source>
        <strain evidence="5">MX1 / ATCC 50154</strain>
    </source>
</reference>